<dbReference type="SUPFAM" id="SSF53323">
    <property type="entry name" value="Pyruvate-ferredoxin oxidoreductase, PFOR, domain III"/>
    <property type="match status" value="1"/>
</dbReference>
<keyword evidence="1" id="KW-0560">Oxidoreductase</keyword>
<keyword evidence="4" id="KW-1185">Reference proteome</keyword>
<evidence type="ECO:0000259" key="2">
    <source>
        <dbReference type="Pfam" id="PF01558"/>
    </source>
</evidence>
<proteinExistence type="predicted"/>
<dbReference type="InterPro" id="IPR019752">
    <property type="entry name" value="Pyrv/ketoisovalerate_OxRed_cat"/>
</dbReference>
<dbReference type="PANTHER" id="PTHR43854">
    <property type="entry name" value="INDOLEPYRUVATE OXIDOREDUCTASE SUBUNIT IORB"/>
    <property type="match status" value="1"/>
</dbReference>
<dbReference type="NCBIfam" id="NF005324">
    <property type="entry name" value="PRK06853.1-4"/>
    <property type="match status" value="1"/>
</dbReference>
<dbReference type="GeneID" id="94550180"/>
<evidence type="ECO:0000313" key="4">
    <source>
        <dbReference type="Proteomes" id="UP000245462"/>
    </source>
</evidence>
<dbReference type="GO" id="GO:0016903">
    <property type="term" value="F:oxidoreductase activity, acting on the aldehyde or oxo group of donors"/>
    <property type="evidence" value="ECO:0007669"/>
    <property type="project" value="InterPro"/>
</dbReference>
<comment type="caution">
    <text evidence="3">The sequence shown here is derived from an EMBL/GenBank/DDBJ whole genome shotgun (WGS) entry which is preliminary data.</text>
</comment>
<accession>A0A2U1FMT9</accession>
<evidence type="ECO:0000256" key="1">
    <source>
        <dbReference type="ARBA" id="ARBA00023002"/>
    </source>
</evidence>
<dbReference type="AlphaFoldDB" id="A0A2U1FMT9"/>
<dbReference type="InterPro" id="IPR002869">
    <property type="entry name" value="Pyrv_flavodox_OxRed_cen"/>
</dbReference>
<reference evidence="3 4" key="1">
    <citation type="submission" date="2018-04" db="EMBL/GenBank/DDBJ databases">
        <title>Genomic Encyclopedia of Type Strains, Phase IV (KMG-IV): sequencing the most valuable type-strain genomes for metagenomic binning, comparative biology and taxonomic classification.</title>
        <authorList>
            <person name="Goeker M."/>
        </authorList>
    </citation>
    <scope>NUCLEOTIDE SEQUENCE [LARGE SCALE GENOMIC DNA]</scope>
    <source>
        <strain evidence="3 4">DSM 28520</strain>
    </source>
</reference>
<sequence length="197" mass="21201">MKTDIILAGVGGQGILSIAAAIGSAALTNNLYLKQAETHGMSQRGGDVQSFLRLSDTPIYSDLIPMGGADLILSVEPMEALRYLPYLKPNGYVVTNTVPFINIPDYPEEQSVIAKIESLPHHVLIDADGIAREEVGNVRASNFVMLGAASPFIDIPFDYLAAGIEAIFNRKGQEVVDMNLKALHAGREFALRYAAGK</sequence>
<dbReference type="Gene3D" id="3.40.920.10">
    <property type="entry name" value="Pyruvate-ferredoxin oxidoreductase, PFOR, domain III"/>
    <property type="match status" value="1"/>
</dbReference>
<dbReference type="EMBL" id="QEKY01000003">
    <property type="protein sequence ID" value="PVZ13422.1"/>
    <property type="molecule type" value="Genomic_DNA"/>
</dbReference>
<protein>
    <submittedName>
        <fullName evidence="3">Indolepyruvate ferredoxin oxidoreductase beta subunit</fullName>
    </submittedName>
</protein>
<name>A0A2U1FMT9_9PORP</name>
<dbReference type="Pfam" id="PF01558">
    <property type="entry name" value="POR"/>
    <property type="match status" value="1"/>
</dbReference>
<evidence type="ECO:0000313" key="3">
    <source>
        <dbReference type="EMBL" id="PVZ13422.1"/>
    </source>
</evidence>
<feature type="domain" description="Pyruvate/ketoisovalerate oxidoreductase catalytic" evidence="2">
    <location>
        <begin position="11"/>
        <end position="188"/>
    </location>
</feature>
<gene>
    <name evidence="3" type="ORF">C7382_103118</name>
</gene>
<organism evidence="3 4">
    <name type="scientific">Porphyromonas loveana</name>
    <dbReference type="NCBI Taxonomy" id="1884669"/>
    <lineage>
        <taxon>Bacteria</taxon>
        <taxon>Pseudomonadati</taxon>
        <taxon>Bacteroidota</taxon>
        <taxon>Bacteroidia</taxon>
        <taxon>Bacteroidales</taxon>
        <taxon>Porphyromonadaceae</taxon>
        <taxon>Porphyromonas</taxon>
    </lineage>
</organism>
<dbReference type="InterPro" id="IPR052198">
    <property type="entry name" value="IorB_Oxidoreductase"/>
</dbReference>
<dbReference type="RefSeq" id="WP_116678728.1">
    <property type="nucleotide sequence ID" value="NZ_JBGYUN010000061.1"/>
</dbReference>
<dbReference type="Proteomes" id="UP000245462">
    <property type="component" value="Unassembled WGS sequence"/>
</dbReference>
<dbReference type="PANTHER" id="PTHR43854:SF1">
    <property type="entry name" value="INDOLEPYRUVATE OXIDOREDUCTASE SUBUNIT IORB"/>
    <property type="match status" value="1"/>
</dbReference>
<dbReference type="OrthoDB" id="9789125at2"/>
<keyword evidence="3" id="KW-0670">Pyruvate</keyword>